<sequence>MSEIKNMSLNGFFKNKAKQVDDVRVVVSERFTDKKGKPLEWMLHPISTKLVEEITKKNTVTKLVNGKRVKETNEENLNADLLEQVVLFPRLNDAELQDSYGVTNVNDLLGAMLYPGETQVLIQALQDVMSGKTNTVSELKN</sequence>
<accession>A0A8S5T8P3</accession>
<dbReference type="Gene3D" id="3.30.2220.30">
    <property type="match status" value="1"/>
</dbReference>
<organism evidence="1">
    <name type="scientific">Myoviridae sp. ctQQg4</name>
    <dbReference type="NCBI Taxonomy" id="2827686"/>
    <lineage>
        <taxon>Viruses</taxon>
        <taxon>Duplodnaviria</taxon>
        <taxon>Heunggongvirae</taxon>
        <taxon>Uroviricota</taxon>
        <taxon>Caudoviricetes</taxon>
    </lineage>
</organism>
<dbReference type="InterPro" id="IPR014986">
    <property type="entry name" value="XkdN-like"/>
</dbReference>
<reference evidence="1" key="1">
    <citation type="journal article" date="2021" name="Proc. Natl. Acad. Sci. U.S.A.">
        <title>A Catalog of Tens of Thousands of Viruses from Human Metagenomes Reveals Hidden Associations with Chronic Diseases.</title>
        <authorList>
            <person name="Tisza M.J."/>
            <person name="Buck C.B."/>
        </authorList>
    </citation>
    <scope>NUCLEOTIDE SEQUENCE</scope>
    <source>
        <strain evidence="1">CtQQg4</strain>
    </source>
</reference>
<proteinExistence type="predicted"/>
<dbReference type="InterPro" id="IPR038559">
    <property type="entry name" value="XkdN-like_sf"/>
</dbReference>
<evidence type="ECO:0000313" key="1">
    <source>
        <dbReference type="EMBL" id="DAF59351.1"/>
    </source>
</evidence>
<dbReference type="EMBL" id="BK032769">
    <property type="protein sequence ID" value="DAF59351.1"/>
    <property type="molecule type" value="Genomic_DNA"/>
</dbReference>
<dbReference type="Pfam" id="PF08890">
    <property type="entry name" value="Phage_TAC_5"/>
    <property type="match status" value="1"/>
</dbReference>
<protein>
    <submittedName>
        <fullName evidence="1">Tail assembly chaperone protein</fullName>
    </submittedName>
</protein>
<name>A0A8S5T8P3_9CAUD</name>